<accession>A0AAD5TR31</accession>
<dbReference type="PANTHER" id="PTHR12982">
    <property type="entry name" value="PHOSPHATIDYLINOSITOL GLYCAN, CLASS C"/>
    <property type="match status" value="1"/>
</dbReference>
<dbReference type="EMBL" id="JADGJQ010000009">
    <property type="protein sequence ID" value="KAJ3182400.1"/>
    <property type="molecule type" value="Genomic_DNA"/>
</dbReference>
<dbReference type="Proteomes" id="UP001212152">
    <property type="component" value="Unassembled WGS sequence"/>
</dbReference>
<keyword evidence="7 8" id="KW-0472">Membrane</keyword>
<evidence type="ECO:0000313" key="10">
    <source>
        <dbReference type="Proteomes" id="UP001212152"/>
    </source>
</evidence>
<dbReference type="Pfam" id="PF06432">
    <property type="entry name" value="GPI2"/>
    <property type="match status" value="1"/>
</dbReference>
<keyword evidence="4" id="KW-0337">GPI-anchor biosynthesis</keyword>
<dbReference type="PANTHER" id="PTHR12982:SF0">
    <property type="entry name" value="PHOSPHATIDYLINOSITOL N-ACETYLGLUCOSAMINYLTRANSFERASE SUBUNIT C"/>
    <property type="match status" value="1"/>
</dbReference>
<gene>
    <name evidence="9" type="ORF">HDU87_008564</name>
</gene>
<feature type="transmembrane region" description="Helical" evidence="8">
    <location>
        <begin position="227"/>
        <end position="249"/>
    </location>
</feature>
<dbReference type="GO" id="GO:0006506">
    <property type="term" value="P:GPI anchor biosynthetic process"/>
    <property type="evidence" value="ECO:0007669"/>
    <property type="project" value="UniProtKB-KW"/>
</dbReference>
<comment type="pathway">
    <text evidence="2">Glycolipid biosynthesis; glycosylphosphatidylinositol-anchor biosynthesis.</text>
</comment>
<evidence type="ECO:0000256" key="3">
    <source>
        <dbReference type="ARBA" id="ARBA00008321"/>
    </source>
</evidence>
<feature type="transmembrane region" description="Helical" evidence="8">
    <location>
        <begin position="203"/>
        <end position="220"/>
    </location>
</feature>
<sequence>MREDATAEHPGDPPPPWRKLLYIKQAYPDNYVDGSFLDLMRKNVNVRAQFYWPVVLRTCAVSQQISAIVVFVGVFTLLYAKDMSARTLLWIDTVAASIGYVGWDILSIDPPGTWMQRWRIIQRVVVILATLAGLTPVLQTLTAAISSDTIWALTAIMFLANVAFHDFGSKDVVNVRFPDSLSINAGIFASVLLASRLDSGEEVFSLMLFAVDMFVLLPPFRRTYRNFSVVADVSILALLIGLSVLLFSLISPSLVVIYILSIVFVNLICPWWLIHAQKYKSEIRGPWDEARIARRASIHSAT</sequence>
<evidence type="ECO:0000313" key="9">
    <source>
        <dbReference type="EMBL" id="KAJ3182400.1"/>
    </source>
</evidence>
<evidence type="ECO:0000256" key="6">
    <source>
        <dbReference type="ARBA" id="ARBA00022989"/>
    </source>
</evidence>
<comment type="caution">
    <text evidence="9">The sequence shown here is derived from an EMBL/GenBank/DDBJ whole genome shotgun (WGS) entry which is preliminary data.</text>
</comment>
<reference evidence="9" key="1">
    <citation type="submission" date="2020-05" db="EMBL/GenBank/DDBJ databases">
        <title>Phylogenomic resolution of chytrid fungi.</title>
        <authorList>
            <person name="Stajich J.E."/>
            <person name="Amses K."/>
            <person name="Simmons R."/>
            <person name="Seto K."/>
            <person name="Myers J."/>
            <person name="Bonds A."/>
            <person name="Quandt C.A."/>
            <person name="Barry K."/>
            <person name="Liu P."/>
            <person name="Grigoriev I."/>
            <person name="Longcore J.E."/>
            <person name="James T.Y."/>
        </authorList>
    </citation>
    <scope>NUCLEOTIDE SEQUENCE</scope>
    <source>
        <strain evidence="9">JEL0379</strain>
    </source>
</reference>
<keyword evidence="6 8" id="KW-1133">Transmembrane helix</keyword>
<protein>
    <recommendedName>
        <fullName evidence="11">Phosphatidylinositol N-acetylglucosaminyltransferase</fullName>
    </recommendedName>
</protein>
<dbReference type="AlphaFoldDB" id="A0AAD5TR31"/>
<feature type="transmembrane region" description="Helical" evidence="8">
    <location>
        <begin position="120"/>
        <end position="138"/>
    </location>
</feature>
<dbReference type="PIRSF" id="PIRSF016104">
    <property type="entry name" value="GPI2"/>
    <property type="match status" value="1"/>
</dbReference>
<dbReference type="InterPro" id="IPR009450">
    <property type="entry name" value="Plno_GlcNAc_GPI2"/>
</dbReference>
<evidence type="ECO:0008006" key="11">
    <source>
        <dbReference type="Google" id="ProtNLM"/>
    </source>
</evidence>
<proteinExistence type="inferred from homology"/>
<evidence type="ECO:0000256" key="8">
    <source>
        <dbReference type="SAM" id="Phobius"/>
    </source>
</evidence>
<evidence type="ECO:0000256" key="4">
    <source>
        <dbReference type="ARBA" id="ARBA00022502"/>
    </source>
</evidence>
<dbReference type="GO" id="GO:0000506">
    <property type="term" value="C:glycosylphosphatidylinositol-N-acetylglucosaminyltransferase (GPI-GnT) complex"/>
    <property type="evidence" value="ECO:0007669"/>
    <property type="project" value="TreeGrafter"/>
</dbReference>
<evidence type="ECO:0000256" key="5">
    <source>
        <dbReference type="ARBA" id="ARBA00022692"/>
    </source>
</evidence>
<keyword evidence="10" id="KW-1185">Reference proteome</keyword>
<comment type="similarity">
    <text evidence="3">Belongs to the PIGC family.</text>
</comment>
<name>A0AAD5TR31_9FUNG</name>
<evidence type="ECO:0000256" key="1">
    <source>
        <dbReference type="ARBA" id="ARBA00004141"/>
    </source>
</evidence>
<keyword evidence="5 8" id="KW-0812">Transmembrane</keyword>
<feature type="transmembrane region" description="Helical" evidence="8">
    <location>
        <begin position="50"/>
        <end position="75"/>
    </location>
</feature>
<feature type="transmembrane region" description="Helical" evidence="8">
    <location>
        <begin position="255"/>
        <end position="274"/>
    </location>
</feature>
<organism evidence="9 10">
    <name type="scientific">Geranomyces variabilis</name>
    <dbReference type="NCBI Taxonomy" id="109894"/>
    <lineage>
        <taxon>Eukaryota</taxon>
        <taxon>Fungi</taxon>
        <taxon>Fungi incertae sedis</taxon>
        <taxon>Chytridiomycota</taxon>
        <taxon>Chytridiomycota incertae sedis</taxon>
        <taxon>Chytridiomycetes</taxon>
        <taxon>Spizellomycetales</taxon>
        <taxon>Powellomycetaceae</taxon>
        <taxon>Geranomyces</taxon>
    </lineage>
</organism>
<comment type="subcellular location">
    <subcellularLocation>
        <location evidence="1">Membrane</location>
        <topology evidence="1">Multi-pass membrane protein</topology>
    </subcellularLocation>
</comment>
<evidence type="ECO:0000256" key="7">
    <source>
        <dbReference type="ARBA" id="ARBA00023136"/>
    </source>
</evidence>
<evidence type="ECO:0000256" key="2">
    <source>
        <dbReference type="ARBA" id="ARBA00004687"/>
    </source>
</evidence>